<protein>
    <submittedName>
        <fullName evidence="8">Protein amalgam isoform X1</fullName>
    </submittedName>
</protein>
<dbReference type="FunCoup" id="A0A1S3JDA5">
    <property type="interactions" value="585"/>
</dbReference>
<keyword evidence="7" id="KW-1185">Reference proteome</keyword>
<gene>
    <name evidence="8" type="primary">LOC106172222</name>
</gene>
<dbReference type="AlphaFoldDB" id="A0A1S3JDA5"/>
<dbReference type="GeneID" id="106172222"/>
<proteinExistence type="predicted"/>
<feature type="domain" description="Ig-like" evidence="6">
    <location>
        <begin position="255"/>
        <end position="348"/>
    </location>
</feature>
<dbReference type="InParanoid" id="A0A1S3JDA5"/>
<dbReference type="SUPFAM" id="SSF48726">
    <property type="entry name" value="Immunoglobulin"/>
    <property type="match status" value="3"/>
</dbReference>
<evidence type="ECO:0000313" key="7">
    <source>
        <dbReference type="Proteomes" id="UP000085678"/>
    </source>
</evidence>
<evidence type="ECO:0000313" key="8">
    <source>
        <dbReference type="RefSeq" id="XP_013408308.1"/>
    </source>
</evidence>
<dbReference type="PROSITE" id="PS50835">
    <property type="entry name" value="IG_LIKE"/>
    <property type="match status" value="3"/>
</dbReference>
<dbReference type="PANTHER" id="PTHR12231">
    <property type="entry name" value="CTX-RELATED TYPE I TRANSMEMBRANE PROTEIN"/>
    <property type="match status" value="1"/>
</dbReference>
<keyword evidence="1" id="KW-0732">Signal</keyword>
<dbReference type="InterPro" id="IPR013098">
    <property type="entry name" value="Ig_I-set"/>
</dbReference>
<dbReference type="SMART" id="SM00409">
    <property type="entry name" value="IG"/>
    <property type="match status" value="3"/>
</dbReference>
<feature type="compositionally biased region" description="Polar residues" evidence="5">
    <location>
        <begin position="392"/>
        <end position="405"/>
    </location>
</feature>
<feature type="domain" description="Ig-like" evidence="6">
    <location>
        <begin position="42"/>
        <end position="125"/>
    </location>
</feature>
<evidence type="ECO:0000256" key="1">
    <source>
        <dbReference type="ARBA" id="ARBA00022729"/>
    </source>
</evidence>
<dbReference type="Gene3D" id="2.60.40.10">
    <property type="entry name" value="Immunoglobulins"/>
    <property type="match status" value="3"/>
</dbReference>
<dbReference type="InterPro" id="IPR003599">
    <property type="entry name" value="Ig_sub"/>
</dbReference>
<organism evidence="7 8">
    <name type="scientific">Lingula anatina</name>
    <name type="common">Brachiopod</name>
    <name type="synonym">Lingula unguis</name>
    <dbReference type="NCBI Taxonomy" id="7574"/>
    <lineage>
        <taxon>Eukaryota</taxon>
        <taxon>Metazoa</taxon>
        <taxon>Spiralia</taxon>
        <taxon>Lophotrochozoa</taxon>
        <taxon>Brachiopoda</taxon>
        <taxon>Linguliformea</taxon>
        <taxon>Lingulata</taxon>
        <taxon>Lingulida</taxon>
        <taxon>Linguloidea</taxon>
        <taxon>Lingulidae</taxon>
        <taxon>Lingula</taxon>
    </lineage>
</organism>
<dbReference type="OrthoDB" id="10012075at2759"/>
<reference evidence="8" key="1">
    <citation type="submission" date="2025-08" db="UniProtKB">
        <authorList>
            <consortium name="RefSeq"/>
        </authorList>
    </citation>
    <scope>IDENTIFICATION</scope>
    <source>
        <tissue evidence="8">Gonads</tissue>
    </source>
</reference>
<dbReference type="Pfam" id="PF07679">
    <property type="entry name" value="I-set"/>
    <property type="match status" value="2"/>
</dbReference>
<dbReference type="KEGG" id="lak:106172222"/>
<feature type="domain" description="Ig-like" evidence="6">
    <location>
        <begin position="142"/>
        <end position="244"/>
    </location>
</feature>
<dbReference type="Proteomes" id="UP000085678">
    <property type="component" value="Unplaced"/>
</dbReference>
<dbReference type="PANTHER" id="PTHR12231:SF253">
    <property type="entry name" value="DPR-INTERACTING PROTEIN ETA, ISOFORM B-RELATED"/>
    <property type="match status" value="1"/>
</dbReference>
<evidence type="ECO:0000256" key="4">
    <source>
        <dbReference type="ARBA" id="ARBA00023319"/>
    </source>
</evidence>
<keyword evidence="4" id="KW-0393">Immunoglobulin domain</keyword>
<dbReference type="InterPro" id="IPR013783">
    <property type="entry name" value="Ig-like_fold"/>
</dbReference>
<dbReference type="RefSeq" id="XP_013408308.1">
    <property type="nucleotide sequence ID" value="XM_013552854.1"/>
</dbReference>
<sequence length="446" mass="49827">MSVLFPSMNNMHFNQCNRIITSLVTVLCTLLSTVYGRPNLLPSFDTPQVNVTVIENKDAMLPCSVNHLGELTVLWQGPQGEVLTLNDRRVIDTHRFSIVRPYLRDWNLHIDEVKLSDQGSYTCSIGPQPVLAKVVNLHVKVPAEIVSNRSSPTFQKVKEGDTVILTCNVTGQPTPKVNWYRRGAKESDDKKEKATGDEETAALFPLWKEVVGLDGEVMIIHNISRYCDDVYECQAYNGVASSVSRLMRVVVEFPPEVRLPNPRIGQSVGKDTILECIITAEPIVTIYWMYRNTEIQRSTRYDVEAYDEGPKTVILTVRIFDLTKEDFGEYTCVAKNKLGMVKKSMTVFEYIDTKEVDSTTATPHYTIKGKEPENTATEVEVMKPSNDDPEATSFTRTSTNGYSNPKNERPGVIGSVSDKGQKGQASTVSTTIPLLCLTTMLTALLQ</sequence>
<dbReference type="InterPro" id="IPR007110">
    <property type="entry name" value="Ig-like_dom"/>
</dbReference>
<accession>A0A1S3JDA5</accession>
<evidence type="ECO:0000256" key="3">
    <source>
        <dbReference type="ARBA" id="ARBA00023157"/>
    </source>
</evidence>
<evidence type="ECO:0000259" key="6">
    <source>
        <dbReference type="PROSITE" id="PS50835"/>
    </source>
</evidence>
<evidence type="ECO:0000256" key="5">
    <source>
        <dbReference type="SAM" id="MobiDB-lite"/>
    </source>
</evidence>
<dbReference type="InterPro" id="IPR036179">
    <property type="entry name" value="Ig-like_dom_sf"/>
</dbReference>
<dbReference type="SMART" id="SM00408">
    <property type="entry name" value="IGc2"/>
    <property type="match status" value="3"/>
</dbReference>
<keyword evidence="3" id="KW-1015">Disulfide bond</keyword>
<dbReference type="Pfam" id="PF13927">
    <property type="entry name" value="Ig_3"/>
    <property type="match status" value="1"/>
</dbReference>
<feature type="region of interest" description="Disordered" evidence="5">
    <location>
        <begin position="380"/>
        <end position="424"/>
    </location>
</feature>
<dbReference type="InterPro" id="IPR003598">
    <property type="entry name" value="Ig_sub2"/>
</dbReference>
<name>A0A1S3JDA5_LINAN</name>
<dbReference type="STRING" id="7574.A0A1S3JDA5"/>
<dbReference type="InterPro" id="IPR051170">
    <property type="entry name" value="Neural/epithelial_adhesion"/>
</dbReference>
<dbReference type="GO" id="GO:0043005">
    <property type="term" value="C:neuron projection"/>
    <property type="evidence" value="ECO:0007669"/>
    <property type="project" value="TreeGrafter"/>
</dbReference>
<keyword evidence="2" id="KW-0677">Repeat</keyword>
<evidence type="ECO:0000256" key="2">
    <source>
        <dbReference type="ARBA" id="ARBA00022737"/>
    </source>
</evidence>